<dbReference type="eggNOG" id="COG0642">
    <property type="taxonomic scope" value="Bacteria"/>
</dbReference>
<evidence type="ECO:0000259" key="11">
    <source>
        <dbReference type="PROSITE" id="PS50109"/>
    </source>
</evidence>
<reference evidence="13 14" key="1">
    <citation type="journal article" date="2013" name="Genome Announc.">
        <title>Draft Genome Sequence of Helicobacter fennelliae Strain MRY12-0050, Isolated from a Bacteremia Patient.</title>
        <authorList>
            <person name="Rimbara E."/>
            <person name="Matsui M."/>
            <person name="Mori S."/>
            <person name="Suzuki S."/>
            <person name="Suzuki M."/>
            <person name="Kim H."/>
            <person name="Sekizuka T."/>
            <person name="Kuroda M."/>
            <person name="Shibayama K."/>
        </authorList>
    </citation>
    <scope>NUCLEOTIDE SEQUENCE [LARGE SCALE GENOMIC DNA]</scope>
    <source>
        <strain evidence="13 14">MRY12-0050</strain>
    </source>
</reference>
<dbReference type="GO" id="GO:0016020">
    <property type="term" value="C:membrane"/>
    <property type="evidence" value="ECO:0007669"/>
    <property type="project" value="UniProtKB-SubCell"/>
</dbReference>
<dbReference type="SMART" id="SM00304">
    <property type="entry name" value="HAMP"/>
    <property type="match status" value="1"/>
</dbReference>
<dbReference type="CDD" id="cd06225">
    <property type="entry name" value="HAMP"/>
    <property type="match status" value="1"/>
</dbReference>
<dbReference type="EC" id="2.7.13.3" evidence="3"/>
<keyword evidence="9 10" id="KW-0472">Membrane</keyword>
<dbReference type="EMBL" id="BASD01000026">
    <property type="protein sequence ID" value="GAD19721.1"/>
    <property type="molecule type" value="Genomic_DNA"/>
</dbReference>
<dbReference type="PROSITE" id="PS50885">
    <property type="entry name" value="HAMP"/>
    <property type="match status" value="1"/>
</dbReference>
<dbReference type="GO" id="GO:0000155">
    <property type="term" value="F:phosphorelay sensor kinase activity"/>
    <property type="evidence" value="ECO:0007669"/>
    <property type="project" value="InterPro"/>
</dbReference>
<organism evidence="13 14">
    <name type="scientific">Helicobacter fennelliae MRY12-0050</name>
    <dbReference type="NCBI Taxonomy" id="1325130"/>
    <lineage>
        <taxon>Bacteria</taxon>
        <taxon>Pseudomonadati</taxon>
        <taxon>Campylobacterota</taxon>
        <taxon>Epsilonproteobacteria</taxon>
        <taxon>Campylobacterales</taxon>
        <taxon>Helicobacteraceae</taxon>
        <taxon>Helicobacter</taxon>
    </lineage>
</organism>
<dbReference type="PANTHER" id="PTHR45528">
    <property type="entry name" value="SENSOR HISTIDINE KINASE CPXA"/>
    <property type="match status" value="1"/>
</dbReference>
<dbReference type="InterPro" id="IPR036890">
    <property type="entry name" value="HATPase_C_sf"/>
</dbReference>
<keyword evidence="14" id="KW-1185">Reference proteome</keyword>
<proteinExistence type="predicted"/>
<sequence>MSLMPFKSLQAKVVFLFCLAICFATFFSYQVDKIMRKNEIIHSKSEIIYLVRTITPNIIINHFVSVKFAIDQFGFERISALPKGYEILYENNENSQNAPHILIFNTQDSIGFQITHKTYSIIAQRPIEYGFIGRGQLWFFLGFFISVIIALGLIVLRLLYPLRQIQNAIKNFSQHANQAIYLHIKRDDEIGDLAQSFNAMSQKVSNVLLTKQLLLRSIGHELKTPLAKMKLFVEVEKQNGNPSASKFLDFVNDLQQLIDNLLEYGRLSSDKTKLNLQTFSAETLALKALESFDKSQDKILLDFKDNFSIQGDLRLLSIAFKNLIDNALKYNQADSITITIAQHRICVISESPPLNRAFSFYLEPFVRDANHETMPGHGLGLPIVNDILNLHHFCLEYEYKDGKHYFSMIFKN</sequence>
<dbReference type="Pfam" id="PF00672">
    <property type="entry name" value="HAMP"/>
    <property type="match status" value="1"/>
</dbReference>
<dbReference type="SMART" id="SM00388">
    <property type="entry name" value="HisKA"/>
    <property type="match status" value="1"/>
</dbReference>
<comment type="catalytic activity">
    <reaction evidence="1">
        <text>ATP + protein L-histidine = ADP + protein N-phospho-L-histidine.</text>
        <dbReference type="EC" id="2.7.13.3"/>
    </reaction>
</comment>
<dbReference type="SUPFAM" id="SSF158472">
    <property type="entry name" value="HAMP domain-like"/>
    <property type="match status" value="1"/>
</dbReference>
<gene>
    <name evidence="13" type="ORF">HFN_0961</name>
</gene>
<evidence type="ECO:0000256" key="10">
    <source>
        <dbReference type="SAM" id="Phobius"/>
    </source>
</evidence>
<feature type="transmembrane region" description="Helical" evidence="10">
    <location>
        <begin position="137"/>
        <end position="160"/>
    </location>
</feature>
<evidence type="ECO:0000256" key="6">
    <source>
        <dbReference type="ARBA" id="ARBA00022692"/>
    </source>
</evidence>
<dbReference type="Pfam" id="PF00512">
    <property type="entry name" value="HisKA"/>
    <property type="match status" value="1"/>
</dbReference>
<evidence type="ECO:0000256" key="7">
    <source>
        <dbReference type="ARBA" id="ARBA00022777"/>
    </source>
</evidence>
<evidence type="ECO:0000313" key="14">
    <source>
        <dbReference type="Proteomes" id="UP000018143"/>
    </source>
</evidence>
<dbReference type="CDD" id="cd00075">
    <property type="entry name" value="HATPase"/>
    <property type="match status" value="1"/>
</dbReference>
<protein>
    <recommendedName>
        <fullName evidence="3">histidine kinase</fullName>
        <ecNumber evidence="3">2.7.13.3</ecNumber>
    </recommendedName>
</protein>
<dbReference type="InterPro" id="IPR005467">
    <property type="entry name" value="His_kinase_dom"/>
</dbReference>
<dbReference type="PROSITE" id="PS50109">
    <property type="entry name" value="HIS_KIN"/>
    <property type="match status" value="1"/>
</dbReference>
<evidence type="ECO:0000256" key="5">
    <source>
        <dbReference type="ARBA" id="ARBA00022679"/>
    </source>
</evidence>
<comment type="caution">
    <text evidence="13">The sequence shown here is derived from an EMBL/GenBank/DDBJ whole genome shotgun (WGS) entry which is preliminary data.</text>
</comment>
<evidence type="ECO:0000313" key="13">
    <source>
        <dbReference type="EMBL" id="GAD19721.1"/>
    </source>
</evidence>
<name>T1D3E1_9HELI</name>
<evidence type="ECO:0000256" key="9">
    <source>
        <dbReference type="ARBA" id="ARBA00023136"/>
    </source>
</evidence>
<keyword evidence="5" id="KW-0808">Transferase</keyword>
<dbReference type="SUPFAM" id="SSF55874">
    <property type="entry name" value="ATPase domain of HSP90 chaperone/DNA topoisomerase II/histidine kinase"/>
    <property type="match status" value="1"/>
</dbReference>
<evidence type="ECO:0000259" key="12">
    <source>
        <dbReference type="PROSITE" id="PS50885"/>
    </source>
</evidence>
<evidence type="ECO:0000256" key="1">
    <source>
        <dbReference type="ARBA" id="ARBA00000085"/>
    </source>
</evidence>
<dbReference type="SUPFAM" id="SSF47384">
    <property type="entry name" value="Homodimeric domain of signal transducing histidine kinase"/>
    <property type="match status" value="1"/>
</dbReference>
<keyword evidence="4" id="KW-0597">Phosphoprotein</keyword>
<dbReference type="STRING" id="1325130.HFN_0961"/>
<comment type="subcellular location">
    <subcellularLocation>
        <location evidence="2">Membrane</location>
        <topology evidence="2">Multi-pass membrane protein</topology>
    </subcellularLocation>
</comment>
<dbReference type="InterPro" id="IPR036097">
    <property type="entry name" value="HisK_dim/P_sf"/>
</dbReference>
<dbReference type="InterPro" id="IPR003594">
    <property type="entry name" value="HATPase_dom"/>
</dbReference>
<dbReference type="InterPro" id="IPR050398">
    <property type="entry name" value="HssS/ArlS-like"/>
</dbReference>
<keyword evidence="6 10" id="KW-0812">Transmembrane</keyword>
<dbReference type="Gene3D" id="1.10.8.500">
    <property type="entry name" value="HAMP domain in histidine kinase"/>
    <property type="match status" value="1"/>
</dbReference>
<evidence type="ECO:0000256" key="2">
    <source>
        <dbReference type="ARBA" id="ARBA00004141"/>
    </source>
</evidence>
<evidence type="ECO:0000256" key="4">
    <source>
        <dbReference type="ARBA" id="ARBA00022553"/>
    </source>
</evidence>
<feature type="domain" description="HAMP" evidence="12">
    <location>
        <begin position="156"/>
        <end position="209"/>
    </location>
</feature>
<dbReference type="PANTHER" id="PTHR45528:SF12">
    <property type="entry name" value="SENSOR HISTIDINE KINASE ARSS"/>
    <property type="match status" value="1"/>
</dbReference>
<keyword evidence="7 13" id="KW-0418">Kinase</keyword>
<evidence type="ECO:0000256" key="3">
    <source>
        <dbReference type="ARBA" id="ARBA00012438"/>
    </source>
</evidence>
<accession>T1D3E1</accession>
<feature type="domain" description="Histidine kinase" evidence="11">
    <location>
        <begin position="217"/>
        <end position="412"/>
    </location>
</feature>
<dbReference type="CDD" id="cd00082">
    <property type="entry name" value="HisKA"/>
    <property type="match status" value="1"/>
</dbReference>
<evidence type="ECO:0000256" key="8">
    <source>
        <dbReference type="ARBA" id="ARBA00022989"/>
    </source>
</evidence>
<dbReference type="InterPro" id="IPR003661">
    <property type="entry name" value="HisK_dim/P_dom"/>
</dbReference>
<dbReference type="Proteomes" id="UP000018143">
    <property type="component" value="Unassembled WGS sequence"/>
</dbReference>
<dbReference type="InterPro" id="IPR003660">
    <property type="entry name" value="HAMP_dom"/>
</dbReference>
<dbReference type="AlphaFoldDB" id="T1D3E1"/>
<dbReference type="SMART" id="SM00387">
    <property type="entry name" value="HATPase_c"/>
    <property type="match status" value="1"/>
</dbReference>
<keyword evidence="8 10" id="KW-1133">Transmembrane helix</keyword>
<dbReference type="Pfam" id="PF02518">
    <property type="entry name" value="HATPase_c"/>
    <property type="match status" value="1"/>
</dbReference>
<dbReference type="Gene3D" id="1.10.287.130">
    <property type="match status" value="1"/>
</dbReference>
<dbReference type="Gene3D" id="3.30.565.10">
    <property type="entry name" value="Histidine kinase-like ATPase, C-terminal domain"/>
    <property type="match status" value="1"/>
</dbReference>